<keyword evidence="3" id="KW-0998">Cell outer membrane</keyword>
<evidence type="ECO:0000313" key="8">
    <source>
        <dbReference type="Proteomes" id="UP000558284"/>
    </source>
</evidence>
<reference evidence="7 8" key="1">
    <citation type="submission" date="2020-07" db="EMBL/GenBank/DDBJ databases">
        <title>Definition of the novel symbiovar canariense within Mesorhizobium novociceri, a new species of genus Mesorhizobium nodulating Cicer canariense in the Caldera de Taburiente National Park (La Palma, Canary Islands).</title>
        <authorList>
            <person name="Leon-Barrios M."/>
            <person name="Perez-Yepez J."/>
            <person name="Flores-Felix J.D."/>
            <person name="Ramirez-Baena M.H."/>
            <person name="Pulido-Suarez L."/>
            <person name="Igual J.M."/>
            <person name="Velazquez E."/>
            <person name="Peix A."/>
        </authorList>
    </citation>
    <scope>NUCLEOTIDE SEQUENCE [LARGE SCALE GENOMIC DNA]</scope>
    <source>
        <strain evidence="7 8">CCANP35</strain>
    </source>
</reference>
<dbReference type="PANTHER" id="PTHR30329">
    <property type="entry name" value="STATOR ELEMENT OF FLAGELLAR MOTOR COMPLEX"/>
    <property type="match status" value="1"/>
</dbReference>
<feature type="region of interest" description="Disordered" evidence="5">
    <location>
        <begin position="339"/>
        <end position="372"/>
    </location>
</feature>
<evidence type="ECO:0000256" key="5">
    <source>
        <dbReference type="SAM" id="MobiDB-lite"/>
    </source>
</evidence>
<name>A0A838B5G9_9HYPH</name>
<dbReference type="InterPro" id="IPR036761">
    <property type="entry name" value="TTHA0802/YceI-like_sf"/>
</dbReference>
<dbReference type="Gene3D" id="2.40.128.110">
    <property type="entry name" value="Lipid/polyisoprenoid-binding, YceI-like"/>
    <property type="match status" value="1"/>
</dbReference>
<evidence type="ECO:0000313" key="7">
    <source>
        <dbReference type="EMBL" id="MBA1141645.1"/>
    </source>
</evidence>
<evidence type="ECO:0000256" key="1">
    <source>
        <dbReference type="ARBA" id="ARBA00004442"/>
    </source>
</evidence>
<sequence length="372" mass="39412">MFEVGGFFRQQMSMSKGRRIVGALALAAAVFGLLLFAPEGANAQPNWTLDPANSTLTYQSVKKNTIVETNKIRNLSGTLTSDGAAKVVFDLNSVDTGIDLRNVRMRFLFFETFKFPTAEVTAKVDPAAFADLATKRRMTAQIPFRLSLHGVDKDLVANVVVTMITDSMVSIASEAPVAVHVEDFGLLPNIEKLQQAANVSSIVPTASVSFDFVFTADGAKPAAPPAVAAAAPADAGPVATDAGKTTFSDDECLNRFEVLSRTGAIYFRPASARLDEKSRPLLAEVVGVVGKCPKLKVEVSGHTDSDGSPTANKNLSERRAKAVADAIIAAGIPSAQITASGYGEEKPVAPNDTPKNKALNRRIEFSATPLAN</sequence>
<dbReference type="SUPFAM" id="SSF101874">
    <property type="entry name" value="YceI-like"/>
    <property type="match status" value="1"/>
</dbReference>
<organism evidence="7 8">
    <name type="scientific">Mesorhizobium neociceri</name>
    <dbReference type="NCBI Taxonomy" id="1307853"/>
    <lineage>
        <taxon>Bacteria</taxon>
        <taxon>Pseudomonadati</taxon>
        <taxon>Pseudomonadota</taxon>
        <taxon>Alphaproteobacteria</taxon>
        <taxon>Hyphomicrobiales</taxon>
        <taxon>Phyllobacteriaceae</taxon>
        <taxon>Mesorhizobium</taxon>
    </lineage>
</organism>
<dbReference type="EMBL" id="JACDTY010000006">
    <property type="protein sequence ID" value="MBA1141645.1"/>
    <property type="molecule type" value="Genomic_DNA"/>
</dbReference>
<dbReference type="Pfam" id="PF00691">
    <property type="entry name" value="OmpA"/>
    <property type="match status" value="1"/>
</dbReference>
<dbReference type="PANTHER" id="PTHR30329:SF21">
    <property type="entry name" value="LIPOPROTEIN YIAD-RELATED"/>
    <property type="match status" value="1"/>
</dbReference>
<dbReference type="PROSITE" id="PS51123">
    <property type="entry name" value="OMPA_2"/>
    <property type="match status" value="1"/>
</dbReference>
<dbReference type="GO" id="GO:0009279">
    <property type="term" value="C:cell outer membrane"/>
    <property type="evidence" value="ECO:0007669"/>
    <property type="project" value="UniProtKB-SubCell"/>
</dbReference>
<protein>
    <submittedName>
        <fullName evidence="7">OmpA family protein</fullName>
    </submittedName>
</protein>
<dbReference type="InterPro" id="IPR036737">
    <property type="entry name" value="OmpA-like_sf"/>
</dbReference>
<dbReference type="InterPro" id="IPR006664">
    <property type="entry name" value="OMP_bac"/>
</dbReference>
<dbReference type="SMART" id="SM00867">
    <property type="entry name" value="YceI"/>
    <property type="match status" value="1"/>
</dbReference>
<evidence type="ECO:0000256" key="3">
    <source>
        <dbReference type="ARBA" id="ARBA00023237"/>
    </source>
</evidence>
<evidence type="ECO:0000256" key="4">
    <source>
        <dbReference type="PROSITE-ProRule" id="PRU00473"/>
    </source>
</evidence>
<comment type="caution">
    <text evidence="7">The sequence shown here is derived from an EMBL/GenBank/DDBJ whole genome shotgun (WGS) entry which is preliminary data.</text>
</comment>
<keyword evidence="8" id="KW-1185">Reference proteome</keyword>
<dbReference type="InterPro" id="IPR007372">
    <property type="entry name" value="Lipid/polyisoprenoid-bd_YceI"/>
</dbReference>
<evidence type="ECO:0000259" key="6">
    <source>
        <dbReference type="PROSITE" id="PS51123"/>
    </source>
</evidence>
<dbReference type="InterPro" id="IPR006665">
    <property type="entry name" value="OmpA-like"/>
</dbReference>
<dbReference type="PRINTS" id="PR01021">
    <property type="entry name" value="OMPADOMAIN"/>
</dbReference>
<dbReference type="InterPro" id="IPR050330">
    <property type="entry name" value="Bact_OuterMem_StrucFunc"/>
</dbReference>
<dbReference type="AlphaFoldDB" id="A0A838B5G9"/>
<dbReference type="SUPFAM" id="SSF103088">
    <property type="entry name" value="OmpA-like"/>
    <property type="match status" value="1"/>
</dbReference>
<proteinExistence type="predicted"/>
<keyword evidence="2 4" id="KW-0472">Membrane</keyword>
<dbReference type="Proteomes" id="UP000558284">
    <property type="component" value="Unassembled WGS sequence"/>
</dbReference>
<dbReference type="PROSITE" id="PS01068">
    <property type="entry name" value="OMPA_1"/>
    <property type="match status" value="1"/>
</dbReference>
<dbReference type="CDD" id="cd07185">
    <property type="entry name" value="OmpA_C-like"/>
    <property type="match status" value="1"/>
</dbReference>
<accession>A0A838B5G9</accession>
<evidence type="ECO:0000256" key="2">
    <source>
        <dbReference type="ARBA" id="ARBA00023136"/>
    </source>
</evidence>
<dbReference type="Gene3D" id="3.30.1330.60">
    <property type="entry name" value="OmpA-like domain"/>
    <property type="match status" value="1"/>
</dbReference>
<dbReference type="Pfam" id="PF04264">
    <property type="entry name" value="YceI"/>
    <property type="match status" value="1"/>
</dbReference>
<dbReference type="PRINTS" id="PR01023">
    <property type="entry name" value="NAFLGMOTY"/>
</dbReference>
<gene>
    <name evidence="7" type="ORF">H0241_15440</name>
</gene>
<feature type="domain" description="OmpA-like" evidence="6">
    <location>
        <begin position="254"/>
        <end position="371"/>
    </location>
</feature>
<comment type="subcellular location">
    <subcellularLocation>
        <location evidence="1">Cell outer membrane</location>
    </subcellularLocation>
</comment>
<dbReference type="InterPro" id="IPR006690">
    <property type="entry name" value="OMPA-like_CS"/>
</dbReference>